<dbReference type="Pfam" id="PF13699">
    <property type="entry name" value="eCIS_core"/>
    <property type="match status" value="1"/>
</dbReference>
<feature type="chain" id="PRO_5011701354" description="eCIS core domain-containing protein" evidence="1">
    <location>
        <begin position="28"/>
        <end position="203"/>
    </location>
</feature>
<evidence type="ECO:0000313" key="3">
    <source>
        <dbReference type="EMBL" id="SDH84809.1"/>
    </source>
</evidence>
<gene>
    <name evidence="3" type="ORF">SAMN05216272_103414</name>
</gene>
<name>A0A1G8FRQ4_9PSED</name>
<feature type="signal peptide" evidence="1">
    <location>
        <begin position="1"/>
        <end position="27"/>
    </location>
</feature>
<dbReference type="RefSeq" id="WP_090262383.1">
    <property type="nucleotide sequence ID" value="NZ_FNDS01000003.1"/>
</dbReference>
<evidence type="ECO:0000313" key="4">
    <source>
        <dbReference type="Proteomes" id="UP000199636"/>
    </source>
</evidence>
<keyword evidence="1" id="KW-0732">Signal</keyword>
<evidence type="ECO:0000256" key="1">
    <source>
        <dbReference type="SAM" id="SignalP"/>
    </source>
</evidence>
<dbReference type="EMBL" id="FNDS01000003">
    <property type="protein sequence ID" value="SDH84809.1"/>
    <property type="molecule type" value="Genomic_DNA"/>
</dbReference>
<evidence type="ECO:0000259" key="2">
    <source>
        <dbReference type="Pfam" id="PF13699"/>
    </source>
</evidence>
<dbReference type="OrthoDB" id="7597153at2"/>
<proteinExistence type="predicted"/>
<feature type="domain" description="eCIS core" evidence="2">
    <location>
        <begin position="89"/>
        <end position="162"/>
    </location>
</feature>
<sequence>MPHLRAPRARRLAALILSAFISTPLLACPAGQVEVCLAQCLCVSDPDGSLDALQKQVRQVAAPALAGWLQRARDQAVAEGVEPIPLNLRVQLRDYYPDEVLDAARYRVGDSQQLDAANAMLQNEDVAAVTLVDVIVFRDAKAAQNDLALWAHELQHVQQYRKLGVDGFAERYVRNYNELESPAYAIQNQVEQAQRRVTQQTHK</sequence>
<dbReference type="AlphaFoldDB" id="A0A1G8FRQ4"/>
<dbReference type="InterPro" id="IPR025295">
    <property type="entry name" value="eCIS_core_dom"/>
</dbReference>
<accession>A0A1G8FRQ4</accession>
<organism evidence="3 4">
    <name type="scientific">Pseudomonas panipatensis</name>
    <dbReference type="NCBI Taxonomy" id="428992"/>
    <lineage>
        <taxon>Bacteria</taxon>
        <taxon>Pseudomonadati</taxon>
        <taxon>Pseudomonadota</taxon>
        <taxon>Gammaproteobacteria</taxon>
        <taxon>Pseudomonadales</taxon>
        <taxon>Pseudomonadaceae</taxon>
        <taxon>Pseudomonas</taxon>
    </lineage>
</organism>
<protein>
    <recommendedName>
        <fullName evidence="2">eCIS core domain-containing protein</fullName>
    </recommendedName>
</protein>
<keyword evidence="4" id="KW-1185">Reference proteome</keyword>
<reference evidence="4" key="1">
    <citation type="submission" date="2016-10" db="EMBL/GenBank/DDBJ databases">
        <authorList>
            <person name="Varghese N."/>
            <person name="Submissions S."/>
        </authorList>
    </citation>
    <scope>NUCLEOTIDE SEQUENCE [LARGE SCALE GENOMIC DNA]</scope>
    <source>
        <strain evidence="4">CCM 7469</strain>
    </source>
</reference>
<dbReference type="Proteomes" id="UP000199636">
    <property type="component" value="Unassembled WGS sequence"/>
</dbReference>